<dbReference type="Pfam" id="PF14223">
    <property type="entry name" value="Retrotran_gag_2"/>
    <property type="match status" value="1"/>
</dbReference>
<dbReference type="OMA" id="ETHIQIE"/>
<evidence type="ECO:0000313" key="1">
    <source>
        <dbReference type="EMBL" id="OVA05586.1"/>
    </source>
</evidence>
<dbReference type="STRING" id="56857.A0A200Q576"/>
<name>A0A200Q576_MACCD</name>
<keyword evidence="2" id="KW-1185">Reference proteome</keyword>
<reference evidence="1 2" key="1">
    <citation type="journal article" date="2017" name="Mol. Plant">
        <title>The Genome of Medicinal Plant Macleaya cordata Provides New Insights into Benzylisoquinoline Alkaloids Metabolism.</title>
        <authorList>
            <person name="Liu X."/>
            <person name="Liu Y."/>
            <person name="Huang P."/>
            <person name="Ma Y."/>
            <person name="Qing Z."/>
            <person name="Tang Q."/>
            <person name="Cao H."/>
            <person name="Cheng P."/>
            <person name="Zheng Y."/>
            <person name="Yuan Z."/>
            <person name="Zhou Y."/>
            <person name="Liu J."/>
            <person name="Tang Z."/>
            <person name="Zhuo Y."/>
            <person name="Zhang Y."/>
            <person name="Yu L."/>
            <person name="Huang J."/>
            <person name="Yang P."/>
            <person name="Peng Q."/>
            <person name="Zhang J."/>
            <person name="Jiang W."/>
            <person name="Zhang Z."/>
            <person name="Lin K."/>
            <person name="Ro D.K."/>
            <person name="Chen X."/>
            <person name="Xiong X."/>
            <person name="Shang Y."/>
            <person name="Huang S."/>
            <person name="Zeng J."/>
        </authorList>
    </citation>
    <scope>NUCLEOTIDE SEQUENCE [LARGE SCALE GENOMIC DNA]</scope>
    <source>
        <strain evidence="2">cv. BLH2017</strain>
        <tissue evidence="1">Root</tissue>
    </source>
</reference>
<dbReference type="EMBL" id="MVGT01003087">
    <property type="protein sequence ID" value="OVA05586.1"/>
    <property type="molecule type" value="Genomic_DNA"/>
</dbReference>
<proteinExistence type="predicted"/>
<dbReference type="PANTHER" id="PTHR47592">
    <property type="entry name" value="PBF68 PROTEIN"/>
    <property type="match status" value="1"/>
</dbReference>
<organism evidence="1 2">
    <name type="scientific">Macleaya cordata</name>
    <name type="common">Five-seeded plume-poppy</name>
    <name type="synonym">Bocconia cordata</name>
    <dbReference type="NCBI Taxonomy" id="56857"/>
    <lineage>
        <taxon>Eukaryota</taxon>
        <taxon>Viridiplantae</taxon>
        <taxon>Streptophyta</taxon>
        <taxon>Embryophyta</taxon>
        <taxon>Tracheophyta</taxon>
        <taxon>Spermatophyta</taxon>
        <taxon>Magnoliopsida</taxon>
        <taxon>Ranunculales</taxon>
        <taxon>Papaveraceae</taxon>
        <taxon>Papaveroideae</taxon>
        <taxon>Macleaya</taxon>
    </lineage>
</organism>
<dbReference type="OrthoDB" id="1653584at2759"/>
<dbReference type="AlphaFoldDB" id="A0A200Q576"/>
<protein>
    <submittedName>
        <fullName evidence="1">Uncharacterized protein</fullName>
    </submittedName>
</protein>
<gene>
    <name evidence="1" type="ORF">BVC80_979g1</name>
</gene>
<comment type="caution">
    <text evidence="1">The sequence shown here is derived from an EMBL/GenBank/DDBJ whole genome shotgun (WGS) entry which is preliminary data.</text>
</comment>
<dbReference type="InParanoid" id="A0A200Q576"/>
<dbReference type="Proteomes" id="UP000195402">
    <property type="component" value="Unassembled WGS sequence"/>
</dbReference>
<evidence type="ECO:0000313" key="2">
    <source>
        <dbReference type="Proteomes" id="UP000195402"/>
    </source>
</evidence>
<accession>A0A200Q576</accession>
<sequence length="175" mass="20516">MERMKRKEEEFLCRGHILNALSSPIYTAHRHIQTAKELWTTLQEKYRIEEVSNQKFLIGNFMSFKITDDKSILAQAHSFLNIVSYLKVAEITLPIEFLVGLIIAWLPKSWNGYKKKLKHDEKKYSIESLLYHLRIEEDSRKHKEKSEYLSKANMVEDNKSKHTTSMARAVSTTLA</sequence>
<dbReference type="PANTHER" id="PTHR47592:SF27">
    <property type="entry name" value="OS08G0421700 PROTEIN"/>
    <property type="match status" value="1"/>
</dbReference>